<name>A0A6I6JDN8_9BACT</name>
<dbReference type="EMBL" id="CP046400">
    <property type="protein sequence ID" value="QGY38743.1"/>
    <property type="molecule type" value="Genomic_DNA"/>
</dbReference>
<dbReference type="RefSeq" id="WP_158945841.1">
    <property type="nucleotide sequence ID" value="NZ_CP046400.1"/>
</dbReference>
<protein>
    <submittedName>
        <fullName evidence="3">Uncharacterized protein</fullName>
    </submittedName>
</protein>
<dbReference type="AlphaFoldDB" id="A0A6I6JDN8"/>
<sequence>MRRITILTATLLLAALTALPALATELTDMDICVGRSVLARGLCKTPAQINYVSKVRDNIYLFSVFYANKEAHFFVGVYKDIIRIQGKEFRKVTRSIPYDFDKESKCAVVNYSVPDCPNSEPIVCCSEKTIEEKMDDKFWDRTIPELLEEDLQKALKADNATQPGQGTPQQPGQ</sequence>
<evidence type="ECO:0000313" key="3">
    <source>
        <dbReference type="EMBL" id="QGY38743.1"/>
    </source>
</evidence>
<feature type="compositionally biased region" description="Low complexity" evidence="1">
    <location>
        <begin position="161"/>
        <end position="173"/>
    </location>
</feature>
<organism evidence="3 4">
    <name type="scientific">Pseudodesulfovibrio cashew</name>
    <dbReference type="NCBI Taxonomy" id="2678688"/>
    <lineage>
        <taxon>Bacteria</taxon>
        <taxon>Pseudomonadati</taxon>
        <taxon>Thermodesulfobacteriota</taxon>
        <taxon>Desulfovibrionia</taxon>
        <taxon>Desulfovibrionales</taxon>
        <taxon>Desulfovibrionaceae</taxon>
    </lineage>
</organism>
<dbReference type="KEGG" id="psel:GM415_00830"/>
<feature type="signal peptide" evidence="2">
    <location>
        <begin position="1"/>
        <end position="23"/>
    </location>
</feature>
<gene>
    <name evidence="3" type="ORF">GM415_00830</name>
</gene>
<keyword evidence="4" id="KW-1185">Reference proteome</keyword>
<keyword evidence="2" id="KW-0732">Signal</keyword>
<evidence type="ECO:0000256" key="2">
    <source>
        <dbReference type="SAM" id="SignalP"/>
    </source>
</evidence>
<feature type="chain" id="PRO_5026229580" evidence="2">
    <location>
        <begin position="24"/>
        <end position="173"/>
    </location>
</feature>
<accession>A0A6I6JDN8</accession>
<feature type="region of interest" description="Disordered" evidence="1">
    <location>
        <begin position="154"/>
        <end position="173"/>
    </location>
</feature>
<reference evidence="3 4" key="1">
    <citation type="submission" date="2019-11" db="EMBL/GenBank/DDBJ databases">
        <authorList>
            <person name="Zheng R.K."/>
            <person name="Sun C.M."/>
        </authorList>
    </citation>
    <scope>NUCLEOTIDE SEQUENCE [LARGE SCALE GENOMIC DNA]</scope>
    <source>
        <strain evidence="3 4">SRB007</strain>
    </source>
</reference>
<evidence type="ECO:0000256" key="1">
    <source>
        <dbReference type="SAM" id="MobiDB-lite"/>
    </source>
</evidence>
<evidence type="ECO:0000313" key="4">
    <source>
        <dbReference type="Proteomes" id="UP000428328"/>
    </source>
</evidence>
<proteinExistence type="predicted"/>
<dbReference type="Proteomes" id="UP000428328">
    <property type="component" value="Chromosome"/>
</dbReference>